<dbReference type="Gene3D" id="1.10.1200.10">
    <property type="entry name" value="ACP-like"/>
    <property type="match status" value="2"/>
</dbReference>
<dbReference type="InterPro" id="IPR006162">
    <property type="entry name" value="Ppantetheine_attach_site"/>
</dbReference>
<evidence type="ECO:0000256" key="4">
    <source>
        <dbReference type="ARBA" id="ARBA00022553"/>
    </source>
</evidence>
<dbReference type="FunFam" id="3.30.559.10:FF:000012">
    <property type="entry name" value="Non-ribosomal peptide synthetase"/>
    <property type="match status" value="1"/>
</dbReference>
<dbReference type="NCBIfam" id="TIGR01733">
    <property type="entry name" value="AA-adenyl-dom"/>
    <property type="match status" value="3"/>
</dbReference>
<feature type="domain" description="Carrier" evidence="6">
    <location>
        <begin position="2075"/>
        <end position="2150"/>
    </location>
</feature>
<dbReference type="Gene3D" id="3.40.50.12780">
    <property type="entry name" value="N-terminal domain of ligase-like"/>
    <property type="match status" value="1"/>
</dbReference>
<gene>
    <name evidence="7" type="ORF">FHX73_14168</name>
</gene>
<dbReference type="GO" id="GO:0008610">
    <property type="term" value="P:lipid biosynthetic process"/>
    <property type="evidence" value="ECO:0007669"/>
    <property type="project" value="UniProtKB-ARBA"/>
</dbReference>
<dbReference type="InterPro" id="IPR020845">
    <property type="entry name" value="AMP-binding_CS"/>
</dbReference>
<dbReference type="Gene3D" id="2.30.38.10">
    <property type="entry name" value="Luciferase, Domain 3"/>
    <property type="match status" value="2"/>
</dbReference>
<dbReference type="GO" id="GO:0017000">
    <property type="term" value="P:antibiotic biosynthetic process"/>
    <property type="evidence" value="ECO:0007669"/>
    <property type="project" value="UniProtKB-ARBA"/>
</dbReference>
<dbReference type="InterPro" id="IPR045851">
    <property type="entry name" value="AMP-bd_C_sf"/>
</dbReference>
<dbReference type="CDD" id="cd05930">
    <property type="entry name" value="A_NRPS"/>
    <property type="match status" value="3"/>
</dbReference>
<dbReference type="FunFam" id="3.40.50.980:FF:000001">
    <property type="entry name" value="Non-ribosomal peptide synthetase"/>
    <property type="match status" value="2"/>
</dbReference>
<evidence type="ECO:0000256" key="2">
    <source>
        <dbReference type="ARBA" id="ARBA00006432"/>
    </source>
</evidence>
<dbReference type="FunFam" id="3.40.50.12780:FF:000012">
    <property type="entry name" value="Non-ribosomal peptide synthetase"/>
    <property type="match status" value="3"/>
</dbReference>
<dbReference type="GO" id="GO:0003824">
    <property type="term" value="F:catalytic activity"/>
    <property type="evidence" value="ECO:0007669"/>
    <property type="project" value="InterPro"/>
</dbReference>
<dbReference type="RefSeq" id="WP_170305210.1">
    <property type="nucleotide sequence ID" value="NZ_BAAAMZ010000017.1"/>
</dbReference>
<feature type="compositionally biased region" description="Pro residues" evidence="5">
    <location>
        <begin position="21"/>
        <end position="31"/>
    </location>
</feature>
<dbReference type="FunFam" id="1.10.1200.10:FF:000016">
    <property type="entry name" value="Non-ribosomal peptide synthase"/>
    <property type="match status" value="3"/>
</dbReference>
<accession>A0A561T6D7</accession>
<dbReference type="Proteomes" id="UP000317940">
    <property type="component" value="Unassembled WGS sequence"/>
</dbReference>
<dbReference type="GO" id="GO:0031177">
    <property type="term" value="F:phosphopantetheine binding"/>
    <property type="evidence" value="ECO:0007669"/>
    <property type="project" value="InterPro"/>
</dbReference>
<name>A0A561T6D7_9ACTN</name>
<feature type="compositionally biased region" description="Basic and acidic residues" evidence="5">
    <location>
        <begin position="7"/>
        <end position="17"/>
    </location>
</feature>
<dbReference type="InterPro" id="IPR000873">
    <property type="entry name" value="AMP-dep_synth/lig_dom"/>
</dbReference>
<organism evidence="7 8">
    <name type="scientific">Kitasatospora viridis</name>
    <dbReference type="NCBI Taxonomy" id="281105"/>
    <lineage>
        <taxon>Bacteria</taxon>
        <taxon>Bacillati</taxon>
        <taxon>Actinomycetota</taxon>
        <taxon>Actinomycetes</taxon>
        <taxon>Kitasatosporales</taxon>
        <taxon>Streptomycetaceae</taxon>
        <taxon>Kitasatospora</taxon>
    </lineage>
</organism>
<dbReference type="Gene3D" id="3.40.50.1820">
    <property type="entry name" value="alpha/beta hydrolase"/>
    <property type="match status" value="1"/>
</dbReference>
<dbReference type="Pfam" id="PF13193">
    <property type="entry name" value="AMP-binding_C"/>
    <property type="match status" value="3"/>
</dbReference>
<keyword evidence="4" id="KW-0597">Phosphoprotein</keyword>
<feature type="domain" description="Carrier" evidence="6">
    <location>
        <begin position="1009"/>
        <end position="1084"/>
    </location>
</feature>
<keyword evidence="8" id="KW-1185">Reference proteome</keyword>
<protein>
    <submittedName>
        <fullName evidence="7">Amino acid adenylation domain-containing protein</fullName>
    </submittedName>
</protein>
<dbReference type="PANTHER" id="PTHR45527">
    <property type="entry name" value="NONRIBOSOMAL PEPTIDE SYNTHETASE"/>
    <property type="match status" value="1"/>
</dbReference>
<dbReference type="SMART" id="SM00823">
    <property type="entry name" value="PKS_PP"/>
    <property type="match status" value="3"/>
</dbReference>
<feature type="region of interest" description="Disordered" evidence="5">
    <location>
        <begin position="1"/>
        <end position="38"/>
    </location>
</feature>
<dbReference type="InterPro" id="IPR036736">
    <property type="entry name" value="ACP-like_sf"/>
</dbReference>
<dbReference type="InterPro" id="IPR042099">
    <property type="entry name" value="ANL_N_sf"/>
</dbReference>
<dbReference type="InterPro" id="IPR010071">
    <property type="entry name" value="AA_adenyl_dom"/>
</dbReference>
<dbReference type="GO" id="GO:0005829">
    <property type="term" value="C:cytosol"/>
    <property type="evidence" value="ECO:0007669"/>
    <property type="project" value="TreeGrafter"/>
</dbReference>
<dbReference type="Pfam" id="PF00501">
    <property type="entry name" value="AMP-binding"/>
    <property type="match status" value="3"/>
</dbReference>
<comment type="caution">
    <text evidence="7">The sequence shown here is derived from an EMBL/GenBank/DDBJ whole genome shotgun (WGS) entry which is preliminary data.</text>
</comment>
<dbReference type="Pfam" id="PF00550">
    <property type="entry name" value="PP-binding"/>
    <property type="match status" value="3"/>
</dbReference>
<dbReference type="PROSITE" id="PS00455">
    <property type="entry name" value="AMP_BINDING"/>
    <property type="match status" value="1"/>
</dbReference>
<dbReference type="SUPFAM" id="SSF47336">
    <property type="entry name" value="ACP-like"/>
    <property type="match status" value="3"/>
</dbReference>
<dbReference type="Gene3D" id="3.30.559.30">
    <property type="entry name" value="Nonribosomal peptide synthetase, condensation domain"/>
    <property type="match status" value="3"/>
</dbReference>
<dbReference type="GO" id="GO:0072330">
    <property type="term" value="P:monocarboxylic acid biosynthetic process"/>
    <property type="evidence" value="ECO:0007669"/>
    <property type="project" value="UniProtKB-ARBA"/>
</dbReference>
<dbReference type="PROSITE" id="PS00012">
    <property type="entry name" value="PHOSPHOPANTETHEINE"/>
    <property type="match status" value="3"/>
</dbReference>
<dbReference type="InterPro" id="IPR009081">
    <property type="entry name" value="PP-bd_ACP"/>
</dbReference>
<dbReference type="SUPFAM" id="SSF56801">
    <property type="entry name" value="Acetyl-CoA synthetase-like"/>
    <property type="match status" value="3"/>
</dbReference>
<dbReference type="Gene3D" id="3.30.300.30">
    <property type="match status" value="3"/>
</dbReference>
<sequence>MNGGFGRRAEVADEAARQEPGPDPTGDPGPDPAADSVHCPTSFAQERLWFLDQLRPGAVDYLLPLALRIGGPLDPEALVRAVQAVLERHEVLRTRYPAVHGAPVQEIARQAELPFEHVDLTHLPPEQREAGAREIVDRGTRRPFDLATELPLRLTLVRLAEDEHLLFLLVHHIAMDGWSWDVLARELDAFYGALSGSGGPAPEPLPVQYADFALWQREYLSGERLEGQLAYWRDRLAGLQPLVLPTDRPRPAVWDAAGDAVDFELDPELVKWVRALAREHGATPFMVLLAAYQALLARHSGQHDIAVGTPVAGRPLVEVEDLLGFFANTLVLRADLSGSPSFLDLLAQVRETALDAFAHQDLPFERLVDELAPERELSGNPLFRASFVLQNAASRPFTLPGLDVQPYPAGGAGAAFDLTLQLLEDEGGALTASLRYADALFDRTTAARLAEHYVRLLRGVLADPGAPLARAELLSAEERTQLVDGWNDTATEFPSGACVHELFEQQAARTPQAVAVASESGSLTYAELDACADRLAHRLRASGVGPEVLVALRLRRGPALVVAVLAVLKAGGGYLPTDPGHPAARVLELLTDSAAAVLLTEDGLGPAPEGWPGRTLLLGEDAADPTAQPLVPAPAAGAPAAPDNTAYVIYTSGSTGRPKGVVITHRNLVNYVTWAAAAYRTGGWGTPLYSSLAFDLPVTSLFPALLSGSTVTLTPDGGTGLDELARALREDSFDLVKLTPAHLAVLGAALPPGALSGTARLVVGGEILTGRQLDPWARHAPDTVVINEYGPTEATVGCCVFECRAADLDPGAVPIGRPIANTRLFVLDEELAPVPVGVVGELYIGGAGLARGYLGRPGLTADRFVPDPFSAVRGDRLYRTGDLVRYRADGVLECLGRVDDQVKIRGYRIEPGEIEAVLNEHPAVRGSAVAVQGEPDDRRLVAYLVAAEGARPDPDELRDHLARRLPEHMVPTVFTALPAIPLGASGKVDRAALPHHAAGRLESARAHLAPRTELERGVAAVWAEFLDVPRIGVHDDFFALGGHSLLATRVAFRLREEFGVELALSEVFAARTVARLAELIAADDGRRHPAVRRVDRDLPLPLSFAQQRMWFLDRLAPGATDYLVPVPLRLGGPLDERALRAALDELLSRHEVLRTRYVEQGDALVALVDPPGPLPLHRLDAADSSPQDGAARMREIVEQDLGRPFDLARQLPVRATLARFADQDHLLLLTLHHIVADAWSLDVLAGELRDLYAAFRAGDGSPLAAPALQYADFAGWQRDWAEGPAQAGQLAFWRERLAGAATLELPTDRPRPATRDPRGHDLLLTVPAEVARPVVEFGRRHGATPFMVLLAAFQALLGRYTGQQDIVVGTPVAGRGHAELQGLVGLCVNTLVLRADLSGDPSFAGLLARVRDGALAAYAHQDLPFEQLVDELAPQRDLSRNPLFQVAFEVRQAAGTPFALAGLRVEPVEVAWPVAKFDLMLSVEELPDGALRCWFEYATALFDQESVQRLADHYLRLLAGLAADPDRPLSRLELLAAPELRQLEQAARGAVVRRPDRCLHELVAEQAAATPGATAVVHGTTEWTYRRLDERADRLARHLISLGAGPEVRVAVGLRRGPDLVTALLAVLKAGSTYVPLDPEHPAARREHMLRDSGAALLIGDASAALPGFPVDVLLDGGDPDWSTARDDTALPAVDPAGAAYAVYTSGSTGLPKGVLVTHEGIRNRVLWTVERHGLSAGDRVLQKTSIGFDAAMWEFLAPLVSGGTIVLAPDGAHRDPAAMVRAMTEHGVTVLQLVPSVLSTLVEQPELADCTSLRLVCCAGEPLPARLCERLLELVPVELYNTYGPTECSIDVTAWRYQPDPEARTVSIGLPLDNLRILVLDGDDNLVPVGVPGELTVAGVALARGYLGRPGLTAERFTPNPFPQEPGDGPLLPGGGQGGRLYRTGDRVRRHADGRLEYLGRLDAQLKVRGVRIEPGEVESALCAHPAVTAAVVGVHRRDEGDHRLVAHVVPAPGAALDPQRLRAHLTGRLPEAMIPTAFVLLERLPLTASGKVDRAALPAPDLDRAQSAGEYVAPRSPVEQTLAVLFADVLGVRRVGAHDDFFTLGGHSLLATRLAFRVRTALGVELPLAEVFALRTPARLAELIETGYRGVELPPITPVGGDGPLPLSSAQQRLWFLDRLEPGSAEYLVPTVLRLTGELDERALSGALTEVVARHRVLRTRYTEQAGVPAQLVDRPGPVEPAVVDLRGACERDVRFAVAQETALPFDLERELPLRAALLRTGDAEWLFVLTLHHIATDAWSTDVITRELWSCYQAFRADLPVPLAPLTVQYSDFAQWQLERLGEPVLADQLAYWQQRLAGLQPLELPTDRPRPAVRDPRGALLTVDVPADLGPAVAALARARSATPFMVLLAAFQVLLARYSGQQDIAVGTPVAGRTRAETEDLVGLFVNTVVLRADLSAQPTFGQLLDQVRADAVQAYAHQDLPFERVVDELRPERDLSRNPLFQVMFDLLHAPQSPPELDGLGIEQLGTDWQVAKFDLTVSLGERADGSLECLFEYSTALFDRSTVRRMADHYLRLLRSALDAPDTRVGELAMVTDPERRQLLDDWSGRPAERPRRCVPELVAARAAAAPHALAAVFAGEDASSSLSYGELDARANQLAHHLGTLGVGPESVVGVCMERGTDVLVALLGVLKAGGCYVPFDPAHPAERLSFMLDDAGVQVVLTHSRFADRVAGGRGRVVRLDGDRAQLDRQPATAPEVTIDPGQLAYAIYTSGSTGQPKGVLIQHDSYAHHCEVIADAYGIGPDDRVVLLSALTFDVAMDQMAATLLAGATVVVSDPLFWSPAELPDRLAQHRVTIMEITPAYYRELVAGLAPGDQRLGGLRLMNVGSDVVTVDDARSWAATGLPARFLCNYGPTEATVTCVLHPVAGDPAGARGESTLPIGRPVPGTTAYILDPDLNPVPVGVPGELYLGGIRLARGYHRRPGLTGERFVPDPFGGEPGGRLYRTGDLVRYAADGTIEFLGRIDQQVKIRGFRIELGEIEAVLAQHPRLRAVAVVAREVQPGDRRLVAYLVGEDGTVPDPAELRLFLGDQLPEYMIPSLWVPLAELPLTSSKKVDRRALPTPEPDRAQLTTAYLAPRTPLETALAGIWADILRLDRVGVDDGFFDLGGHSLLATRVLAQIRQAFGVDLPLRRLFEAPTVALLAESVEQAVEAQIAELSDEEVERLLAAEGE</sequence>
<dbReference type="GO" id="GO:0043041">
    <property type="term" value="P:amino acid activation for nonribosomal peptide biosynthetic process"/>
    <property type="evidence" value="ECO:0007669"/>
    <property type="project" value="TreeGrafter"/>
</dbReference>
<evidence type="ECO:0000313" key="8">
    <source>
        <dbReference type="Proteomes" id="UP000317940"/>
    </source>
</evidence>
<dbReference type="NCBIfam" id="NF003417">
    <property type="entry name" value="PRK04813.1"/>
    <property type="match status" value="3"/>
</dbReference>
<dbReference type="PANTHER" id="PTHR45527:SF1">
    <property type="entry name" value="FATTY ACID SYNTHASE"/>
    <property type="match status" value="1"/>
</dbReference>
<keyword evidence="3" id="KW-0596">Phosphopantetheine</keyword>
<dbReference type="CDD" id="cd19531">
    <property type="entry name" value="LCL_NRPS-like"/>
    <property type="match status" value="3"/>
</dbReference>
<dbReference type="InterPro" id="IPR023213">
    <property type="entry name" value="CAT-like_dom_sf"/>
</dbReference>
<evidence type="ECO:0000259" key="6">
    <source>
        <dbReference type="PROSITE" id="PS50075"/>
    </source>
</evidence>
<dbReference type="PROSITE" id="PS50075">
    <property type="entry name" value="CARRIER"/>
    <property type="match status" value="3"/>
</dbReference>
<dbReference type="GO" id="GO:0044550">
    <property type="term" value="P:secondary metabolite biosynthetic process"/>
    <property type="evidence" value="ECO:0007669"/>
    <property type="project" value="UniProtKB-ARBA"/>
</dbReference>
<dbReference type="Gene3D" id="3.40.50.980">
    <property type="match status" value="4"/>
</dbReference>
<dbReference type="Gene3D" id="3.30.559.10">
    <property type="entry name" value="Chloramphenicol acetyltransferase-like domain"/>
    <property type="match status" value="3"/>
</dbReference>
<dbReference type="SUPFAM" id="SSF52777">
    <property type="entry name" value="CoA-dependent acyltransferases"/>
    <property type="match status" value="6"/>
</dbReference>
<dbReference type="FunFam" id="2.30.38.10:FF:000001">
    <property type="entry name" value="Non-ribosomal peptide synthetase PvdI"/>
    <property type="match status" value="2"/>
</dbReference>
<dbReference type="InterPro" id="IPR020806">
    <property type="entry name" value="PKS_PP-bd"/>
</dbReference>
<comment type="similarity">
    <text evidence="2">Belongs to the ATP-dependent AMP-binding enzyme family.</text>
</comment>
<dbReference type="InterPro" id="IPR001242">
    <property type="entry name" value="Condensation_dom"/>
</dbReference>
<dbReference type="InterPro" id="IPR025110">
    <property type="entry name" value="AMP-bd_C"/>
</dbReference>
<reference evidence="7 8" key="1">
    <citation type="submission" date="2019-06" db="EMBL/GenBank/DDBJ databases">
        <title>Sequencing the genomes of 1000 actinobacteria strains.</title>
        <authorList>
            <person name="Klenk H.-P."/>
        </authorList>
    </citation>
    <scope>NUCLEOTIDE SEQUENCE [LARGE SCALE GENOMIC DNA]</scope>
    <source>
        <strain evidence="7 8">DSM 44826</strain>
    </source>
</reference>
<proteinExistence type="inferred from homology"/>
<feature type="domain" description="Carrier" evidence="6">
    <location>
        <begin position="3140"/>
        <end position="3215"/>
    </location>
</feature>
<dbReference type="Pfam" id="PF00668">
    <property type="entry name" value="Condensation"/>
    <property type="match status" value="3"/>
</dbReference>
<comment type="cofactor">
    <cofactor evidence="1">
        <name>pantetheine 4'-phosphate</name>
        <dbReference type="ChEBI" id="CHEBI:47942"/>
    </cofactor>
</comment>
<dbReference type="FunFam" id="3.30.300.30:FF:000010">
    <property type="entry name" value="Enterobactin synthetase component F"/>
    <property type="match status" value="3"/>
</dbReference>
<evidence type="ECO:0000313" key="7">
    <source>
        <dbReference type="EMBL" id="TWF82686.1"/>
    </source>
</evidence>
<evidence type="ECO:0000256" key="5">
    <source>
        <dbReference type="SAM" id="MobiDB-lite"/>
    </source>
</evidence>
<dbReference type="EMBL" id="VIWT01000004">
    <property type="protein sequence ID" value="TWF82686.1"/>
    <property type="molecule type" value="Genomic_DNA"/>
</dbReference>
<evidence type="ECO:0000256" key="3">
    <source>
        <dbReference type="ARBA" id="ARBA00022450"/>
    </source>
</evidence>
<evidence type="ECO:0000256" key="1">
    <source>
        <dbReference type="ARBA" id="ARBA00001957"/>
    </source>
</evidence>
<dbReference type="InterPro" id="IPR029058">
    <property type="entry name" value="AB_hydrolase_fold"/>
</dbReference>